<proteinExistence type="predicted"/>
<sequence>MELILTHTAFGDPLQRCCACASNTVRSEKHSCTVKVYKASTSQRLVDVEAKLTTTGTTRRRRVRLQNQKLQLVMKKMMMKRVH</sequence>
<dbReference type="Proteomes" id="UP000438429">
    <property type="component" value="Unassembled WGS sequence"/>
</dbReference>
<evidence type="ECO:0000313" key="1">
    <source>
        <dbReference type="EMBL" id="KAF0043775.1"/>
    </source>
</evidence>
<evidence type="ECO:0000313" key="2">
    <source>
        <dbReference type="Proteomes" id="UP000438429"/>
    </source>
</evidence>
<accession>A0A6A4TEX5</accession>
<reference evidence="1 2" key="1">
    <citation type="submission" date="2019-06" db="EMBL/GenBank/DDBJ databases">
        <title>Draft genomes of female and male turbot (Scophthalmus maximus).</title>
        <authorList>
            <person name="Xu H."/>
            <person name="Xu X.-W."/>
            <person name="Shao C."/>
            <person name="Chen S."/>
        </authorList>
    </citation>
    <scope>NUCLEOTIDE SEQUENCE [LARGE SCALE GENOMIC DNA]</scope>
    <source>
        <strain evidence="1">Ysfricsl-2016a</strain>
        <tissue evidence="1">Blood</tissue>
    </source>
</reference>
<gene>
    <name evidence="1" type="ORF">F2P81_002933</name>
</gene>
<protein>
    <submittedName>
        <fullName evidence="1">Uncharacterized protein</fullName>
    </submittedName>
</protein>
<name>A0A6A4TEX5_SCOMX</name>
<dbReference type="EMBL" id="VEVO01000003">
    <property type="protein sequence ID" value="KAF0043775.1"/>
    <property type="molecule type" value="Genomic_DNA"/>
</dbReference>
<organism evidence="1 2">
    <name type="scientific">Scophthalmus maximus</name>
    <name type="common">Turbot</name>
    <name type="synonym">Psetta maxima</name>
    <dbReference type="NCBI Taxonomy" id="52904"/>
    <lineage>
        <taxon>Eukaryota</taxon>
        <taxon>Metazoa</taxon>
        <taxon>Chordata</taxon>
        <taxon>Craniata</taxon>
        <taxon>Vertebrata</taxon>
        <taxon>Euteleostomi</taxon>
        <taxon>Actinopterygii</taxon>
        <taxon>Neopterygii</taxon>
        <taxon>Teleostei</taxon>
        <taxon>Neoteleostei</taxon>
        <taxon>Acanthomorphata</taxon>
        <taxon>Carangaria</taxon>
        <taxon>Pleuronectiformes</taxon>
        <taxon>Pleuronectoidei</taxon>
        <taxon>Scophthalmidae</taxon>
        <taxon>Scophthalmus</taxon>
    </lineage>
</organism>
<dbReference type="AlphaFoldDB" id="A0A6A4TEX5"/>
<comment type="caution">
    <text evidence="1">The sequence shown here is derived from an EMBL/GenBank/DDBJ whole genome shotgun (WGS) entry which is preliminary data.</text>
</comment>